<proteinExistence type="inferred from homology"/>
<evidence type="ECO:0000256" key="11">
    <source>
        <dbReference type="RuleBase" id="RU000679"/>
    </source>
</evidence>
<dbReference type="PROSITE" id="PS01206">
    <property type="entry name" value="ASC"/>
    <property type="match status" value="1"/>
</dbReference>
<evidence type="ECO:0000256" key="10">
    <source>
        <dbReference type="ARBA" id="ARBA00023303"/>
    </source>
</evidence>
<protein>
    <submittedName>
        <fullName evidence="13">Uncharacterized protein</fullName>
    </submittedName>
</protein>
<evidence type="ECO:0000256" key="5">
    <source>
        <dbReference type="ARBA" id="ARBA00022989"/>
    </source>
</evidence>
<dbReference type="RefSeq" id="XP_030842795.1">
    <property type="nucleotide sequence ID" value="XM_030986935.1"/>
</dbReference>
<dbReference type="Pfam" id="PF00858">
    <property type="entry name" value="ASC"/>
    <property type="match status" value="1"/>
</dbReference>
<name>A0A7M7NWM0_STRPU</name>
<evidence type="ECO:0000256" key="9">
    <source>
        <dbReference type="ARBA" id="ARBA00023201"/>
    </source>
</evidence>
<reference evidence="13" key="2">
    <citation type="submission" date="2021-01" db="UniProtKB">
        <authorList>
            <consortium name="EnsemblMetazoa"/>
        </authorList>
    </citation>
    <scope>IDENTIFICATION</scope>
</reference>
<dbReference type="GO" id="GO:0005886">
    <property type="term" value="C:plasma membrane"/>
    <property type="evidence" value="ECO:0000318"/>
    <property type="project" value="GO_Central"/>
</dbReference>
<comment type="subcellular location">
    <subcellularLocation>
        <location evidence="1">Membrane</location>
        <topology evidence="1">Multi-pass membrane protein</topology>
    </subcellularLocation>
</comment>
<evidence type="ECO:0000256" key="3">
    <source>
        <dbReference type="ARBA" id="ARBA00022461"/>
    </source>
</evidence>
<dbReference type="RefSeq" id="XP_780968.3">
    <property type="nucleotide sequence ID" value="XM_775875.5"/>
</dbReference>
<keyword evidence="14" id="KW-1185">Reference proteome</keyword>
<keyword evidence="10 11" id="KW-0407">Ion channel</keyword>
<evidence type="ECO:0000256" key="2">
    <source>
        <dbReference type="ARBA" id="ARBA00022448"/>
    </source>
</evidence>
<dbReference type="GeneID" id="575477"/>
<sequence length="497" mass="55434">MGCRSGRCHLRKWAADTSDLHGLKHIAGSGNLFRRLVWLCLFLTALGFCIYECYLVFVGFLSFNHVTQVDVLYSTEVEFPAVTVCNINKYRESAFTEDDIKNVGVHLGIIDEDHNLLLPELYTDEFRDFIDSVNWTVVEEDPDYNMTDFTIRTGHQKEDMILSCLWKEEPCEESDFQHKLTHLGNCYSFNLQGANSDEADWKHSYAAGAANGLQLILNMETPEYTPTNDLDGGAMDAGLRIMFHYPTEPPYPKELGFAVAAGDHSFISMRHEKITSLPDPYSECESDGADIITHFDHYSLQACRIECETLVVVAECGCRLPEMPGDDDVCGPADLHECAHPTLVEFITGNLDSAESCECFSPCEVENYPFTLSTSRLRLTYLEALFANTSTNFTAAYIGENIAVVSMYYEALNFETIDMLPEYTVATLLAVLGGNLGLFLGASFLTLAQLGEYCFDEVVGWCICTPKKEDDDKNDGGNKVGHVPTVTAMDAWGAQKL</sequence>
<keyword evidence="2 11" id="KW-0813">Transport</keyword>
<dbReference type="KEGG" id="spu:575477"/>
<evidence type="ECO:0000256" key="12">
    <source>
        <dbReference type="SAM" id="Phobius"/>
    </source>
</evidence>
<keyword evidence="6" id="KW-0915">Sodium</keyword>
<dbReference type="GeneID" id="115918682"/>
<dbReference type="InParanoid" id="A0A7M7NWM0"/>
<comment type="similarity">
    <text evidence="11">Belongs to the amiloride-sensitive sodium channel (TC 1.A.6) family.</text>
</comment>
<reference evidence="14" key="1">
    <citation type="submission" date="2015-02" db="EMBL/GenBank/DDBJ databases">
        <title>Genome sequencing for Strongylocentrotus purpuratus.</title>
        <authorList>
            <person name="Murali S."/>
            <person name="Liu Y."/>
            <person name="Vee V."/>
            <person name="English A."/>
            <person name="Wang M."/>
            <person name="Skinner E."/>
            <person name="Han Y."/>
            <person name="Muzny D.M."/>
            <person name="Worley K.C."/>
            <person name="Gibbs R.A."/>
        </authorList>
    </citation>
    <scope>NUCLEOTIDE SEQUENCE</scope>
</reference>
<evidence type="ECO:0000256" key="8">
    <source>
        <dbReference type="ARBA" id="ARBA00023136"/>
    </source>
</evidence>
<evidence type="ECO:0000313" key="13">
    <source>
        <dbReference type="EnsemblMetazoa" id="XP_030842795"/>
    </source>
</evidence>
<keyword evidence="7 11" id="KW-0406">Ion transport</keyword>
<evidence type="ECO:0000256" key="7">
    <source>
        <dbReference type="ARBA" id="ARBA00023065"/>
    </source>
</evidence>
<dbReference type="Gene3D" id="2.60.470.10">
    <property type="entry name" value="Acid-sensing ion channels like domains"/>
    <property type="match status" value="1"/>
</dbReference>
<dbReference type="InterPro" id="IPR001873">
    <property type="entry name" value="ENaC"/>
</dbReference>
<keyword evidence="3 11" id="KW-0894">Sodium channel</keyword>
<keyword evidence="8 12" id="KW-0472">Membrane</keyword>
<keyword evidence="9 11" id="KW-0739">Sodium transport</keyword>
<dbReference type="AlphaFoldDB" id="A0A7M7NWM0"/>
<evidence type="ECO:0000313" key="14">
    <source>
        <dbReference type="Proteomes" id="UP000007110"/>
    </source>
</evidence>
<organism evidence="13 14">
    <name type="scientific">Strongylocentrotus purpuratus</name>
    <name type="common">Purple sea urchin</name>
    <dbReference type="NCBI Taxonomy" id="7668"/>
    <lineage>
        <taxon>Eukaryota</taxon>
        <taxon>Metazoa</taxon>
        <taxon>Echinodermata</taxon>
        <taxon>Eleutherozoa</taxon>
        <taxon>Echinozoa</taxon>
        <taxon>Echinoidea</taxon>
        <taxon>Euechinoidea</taxon>
        <taxon>Echinacea</taxon>
        <taxon>Camarodonta</taxon>
        <taxon>Echinidea</taxon>
        <taxon>Strongylocentrotidae</taxon>
        <taxon>Strongylocentrotus</taxon>
    </lineage>
</organism>
<dbReference type="PRINTS" id="PR01078">
    <property type="entry name" value="AMINACHANNEL"/>
</dbReference>
<dbReference type="KEGG" id="spu:115918682"/>
<dbReference type="InterPro" id="IPR020903">
    <property type="entry name" value="ENaC_CS"/>
</dbReference>
<accession>A0A7M7NWM0</accession>
<feature type="transmembrane region" description="Helical" evidence="12">
    <location>
        <begin position="36"/>
        <end position="63"/>
    </location>
</feature>
<dbReference type="FunCoup" id="A0A7M7NWM0">
    <property type="interactions" value="1118"/>
</dbReference>
<dbReference type="OrthoDB" id="8065060at2759"/>
<dbReference type="PANTHER" id="PTHR11690:SF222">
    <property type="entry name" value="AMILORIDE-SENSITIVE SODIUM CHANNEL SUBUNIT GAMMA"/>
    <property type="match status" value="1"/>
</dbReference>
<dbReference type="GO" id="GO:0015280">
    <property type="term" value="F:ligand-gated sodium channel activity"/>
    <property type="evidence" value="ECO:0000318"/>
    <property type="project" value="GO_Central"/>
</dbReference>
<keyword evidence="5 12" id="KW-1133">Transmembrane helix</keyword>
<dbReference type="Proteomes" id="UP000007110">
    <property type="component" value="Unassembled WGS sequence"/>
</dbReference>
<dbReference type="EnsemblMetazoa" id="XM_030986935">
    <property type="protein sequence ID" value="XP_030842795"/>
    <property type="gene ID" value="LOC115918682"/>
</dbReference>
<keyword evidence="4 11" id="KW-0812">Transmembrane</keyword>
<dbReference type="PANTHER" id="PTHR11690">
    <property type="entry name" value="AMILORIDE-SENSITIVE SODIUM CHANNEL-RELATED"/>
    <property type="match status" value="1"/>
</dbReference>
<evidence type="ECO:0000256" key="1">
    <source>
        <dbReference type="ARBA" id="ARBA00004141"/>
    </source>
</evidence>
<evidence type="ECO:0000256" key="4">
    <source>
        <dbReference type="ARBA" id="ARBA00022692"/>
    </source>
</evidence>
<dbReference type="GO" id="GO:0035725">
    <property type="term" value="P:sodium ion transmembrane transport"/>
    <property type="evidence" value="ECO:0000318"/>
    <property type="project" value="GO_Central"/>
</dbReference>
<evidence type="ECO:0000256" key="6">
    <source>
        <dbReference type="ARBA" id="ARBA00023053"/>
    </source>
</evidence>
<dbReference type="Gene3D" id="1.10.287.770">
    <property type="entry name" value="YojJ-like"/>
    <property type="match status" value="1"/>
</dbReference>
<dbReference type="OMA" id="DIYREDT"/>